<dbReference type="Proteomes" id="UP000182983">
    <property type="component" value="Unassembled WGS sequence"/>
</dbReference>
<protein>
    <recommendedName>
        <fullName evidence="3">O-succinylhomoserine sulfhydrylase</fullName>
        <shortName evidence="3">OSH sulfhydrylase</shortName>
        <shortName evidence="3">OSHS sulfhydrylase</shortName>
        <ecNumber evidence="3">2.5.1.-</ecNumber>
    </recommendedName>
</protein>
<dbReference type="AlphaFoldDB" id="A0A1H6H2C1"/>
<dbReference type="Gene3D" id="3.40.640.10">
    <property type="entry name" value="Type I PLP-dependent aspartate aminotransferase-like (Major domain)"/>
    <property type="match status" value="1"/>
</dbReference>
<sequence>MSDRLPPDPKSWTPQTRAIRAGLSRTGFHETSEALFMTSGYVYDSAQEAEESFDGTRDRMVYSRFRNPTVAAFEDRLAAIEGAEACRATASGMAAVHCALLCQLKAGDRLVASRSLFGSSQWIIDELLPRFGIEREFVDCGDLPGWERALSRPTACVLIETPSNPTLEIIDIPAVAELTHRAGGRLVVDNVFATPILQSPLELGADVVVYSATKHIDGQGRCLGGAILGDAAFCNDVLGPYLRHTGPVMSPFNAWLLLKGLETLGLRVERQSANALALAQLLDGHPAVARALYPALASHPQHDLAMRQMRGGGTMIALELKGGKAAAYRLLDALRLIDISNNLGDAKSLITHPWTTTHQRLTAEDKLAMGIGEGMLRLSVGLEDVVDLTADLGAALDSALG</sequence>
<organism evidence="6 7">
    <name type="scientific">Magnetospirillum fulvum</name>
    <name type="common">Rhodospirillum fulvum</name>
    <dbReference type="NCBI Taxonomy" id="1082"/>
    <lineage>
        <taxon>Bacteria</taxon>
        <taxon>Pseudomonadati</taxon>
        <taxon>Pseudomonadota</taxon>
        <taxon>Alphaproteobacteria</taxon>
        <taxon>Rhodospirillales</taxon>
        <taxon>Rhodospirillaceae</taxon>
        <taxon>Magnetospirillum</taxon>
    </lineage>
</organism>
<comment type="function">
    <text evidence="3">Catalyzes the formation of L-homocysteine from O-succinyl-L-homoserine (OSHS) and hydrogen sulfide.</text>
</comment>
<comment type="similarity">
    <text evidence="3">Belongs to the trans-sulfuration enzymes family. MetZ subfamily.</text>
</comment>
<dbReference type="OrthoDB" id="9790858at2"/>
<dbReference type="FunFam" id="3.90.1150.10:FF:000033">
    <property type="entry name" value="Cystathionine gamma-synthase"/>
    <property type="match status" value="1"/>
</dbReference>
<comment type="cofactor">
    <cofactor evidence="1 3 5">
        <name>pyridoxal 5'-phosphate</name>
        <dbReference type="ChEBI" id="CHEBI:597326"/>
    </cofactor>
</comment>
<keyword evidence="3" id="KW-0028">Amino-acid biosynthesis</keyword>
<dbReference type="PANTHER" id="PTHR11808:SF80">
    <property type="entry name" value="CYSTATHIONINE GAMMA-LYASE"/>
    <property type="match status" value="1"/>
</dbReference>
<dbReference type="EC" id="2.5.1.-" evidence="3"/>
<dbReference type="InterPro" id="IPR015424">
    <property type="entry name" value="PyrdxlP-dep_Trfase"/>
</dbReference>
<dbReference type="EMBL" id="FNWO01000002">
    <property type="protein sequence ID" value="SEH28348.1"/>
    <property type="molecule type" value="Genomic_DNA"/>
</dbReference>
<dbReference type="FunFam" id="3.40.640.10:FF:000046">
    <property type="entry name" value="Cystathionine gamma-lyase"/>
    <property type="match status" value="1"/>
</dbReference>
<dbReference type="GO" id="GO:0016765">
    <property type="term" value="F:transferase activity, transferring alkyl or aryl (other than methyl) groups"/>
    <property type="evidence" value="ECO:0007669"/>
    <property type="project" value="UniProtKB-UniRule"/>
</dbReference>
<keyword evidence="3" id="KW-0808">Transferase</keyword>
<evidence type="ECO:0000313" key="7">
    <source>
        <dbReference type="Proteomes" id="UP000182983"/>
    </source>
</evidence>
<dbReference type="GO" id="GO:0071266">
    <property type="term" value="P:'de novo' L-methionine biosynthetic process"/>
    <property type="evidence" value="ECO:0007669"/>
    <property type="project" value="UniProtKB-UniRule"/>
</dbReference>
<evidence type="ECO:0000256" key="5">
    <source>
        <dbReference type="RuleBase" id="RU362118"/>
    </source>
</evidence>
<dbReference type="NCBIfam" id="NF006003">
    <property type="entry name" value="PRK08133.1"/>
    <property type="match status" value="1"/>
</dbReference>
<reference evidence="7" key="1">
    <citation type="submission" date="2016-10" db="EMBL/GenBank/DDBJ databases">
        <authorList>
            <person name="Varghese N."/>
            <person name="Submissions S."/>
        </authorList>
    </citation>
    <scope>NUCLEOTIDE SEQUENCE [LARGE SCALE GENOMIC DNA]</scope>
    <source>
        <strain evidence="7">DSM 13234</strain>
    </source>
</reference>
<dbReference type="HAMAP" id="MF_02056">
    <property type="entry name" value="MetZ"/>
    <property type="match status" value="1"/>
</dbReference>
<comment type="catalytic activity">
    <reaction evidence="3">
        <text>O-succinyl-L-homoserine + hydrogen sulfide = L-homocysteine + succinate</text>
        <dbReference type="Rhea" id="RHEA:27826"/>
        <dbReference type="ChEBI" id="CHEBI:29919"/>
        <dbReference type="ChEBI" id="CHEBI:30031"/>
        <dbReference type="ChEBI" id="CHEBI:57661"/>
        <dbReference type="ChEBI" id="CHEBI:58199"/>
    </reaction>
</comment>
<feature type="modified residue" description="N6-(pyridoxal phosphate)lysine" evidence="3 4">
    <location>
        <position position="214"/>
    </location>
</feature>
<keyword evidence="7" id="KW-1185">Reference proteome</keyword>
<dbReference type="GO" id="GO:0005737">
    <property type="term" value="C:cytoplasm"/>
    <property type="evidence" value="ECO:0007669"/>
    <property type="project" value="TreeGrafter"/>
</dbReference>
<dbReference type="InterPro" id="IPR015422">
    <property type="entry name" value="PyrdxlP-dep_Trfase_small"/>
</dbReference>
<dbReference type="InterPro" id="IPR000277">
    <property type="entry name" value="Cys/Met-Metab_PyrdxlP-dep_enz"/>
</dbReference>
<accession>A0A1H6H2C1</accession>
<dbReference type="PIRSF" id="PIRSF001434">
    <property type="entry name" value="CGS"/>
    <property type="match status" value="1"/>
</dbReference>
<dbReference type="InterPro" id="IPR015421">
    <property type="entry name" value="PyrdxlP-dep_Trfase_major"/>
</dbReference>
<dbReference type="UniPathway" id="UPA00051">
    <property type="reaction ID" value="UER00449"/>
</dbReference>
<dbReference type="Gene3D" id="3.90.1150.10">
    <property type="entry name" value="Aspartate Aminotransferase, domain 1"/>
    <property type="match status" value="1"/>
</dbReference>
<dbReference type="NCBIfam" id="TIGR01325">
    <property type="entry name" value="O_suc_HS_sulf"/>
    <property type="match status" value="1"/>
</dbReference>
<evidence type="ECO:0000256" key="3">
    <source>
        <dbReference type="HAMAP-Rule" id="MF_02056"/>
    </source>
</evidence>
<comment type="pathway">
    <text evidence="3">Amino-acid biosynthesis; L-methionine biosynthesis via de novo pathway; L-homocysteine from O-succinyl-L-homoserine: step 1/1.</text>
</comment>
<dbReference type="CDD" id="cd00614">
    <property type="entry name" value="CGS_like"/>
    <property type="match status" value="1"/>
</dbReference>
<name>A0A1H6H2C1_MAGFU</name>
<dbReference type="GO" id="GO:0030170">
    <property type="term" value="F:pyridoxal phosphate binding"/>
    <property type="evidence" value="ECO:0007669"/>
    <property type="project" value="UniProtKB-UniRule"/>
</dbReference>
<dbReference type="PANTHER" id="PTHR11808">
    <property type="entry name" value="TRANS-SULFURATION ENZYME FAMILY MEMBER"/>
    <property type="match status" value="1"/>
</dbReference>
<proteinExistence type="inferred from homology"/>
<comment type="subunit">
    <text evidence="3">Homotetramer.</text>
</comment>
<dbReference type="Pfam" id="PF01053">
    <property type="entry name" value="Cys_Met_Meta_PP"/>
    <property type="match status" value="1"/>
</dbReference>
<dbReference type="RefSeq" id="WP_074765556.1">
    <property type="nucleotide sequence ID" value="NZ_FNWO01000002.1"/>
</dbReference>
<evidence type="ECO:0000256" key="2">
    <source>
        <dbReference type="ARBA" id="ARBA00022898"/>
    </source>
</evidence>
<keyword evidence="2 3" id="KW-0663">Pyridoxal phosphate</keyword>
<dbReference type="GO" id="GO:0019346">
    <property type="term" value="P:transsulfuration"/>
    <property type="evidence" value="ECO:0007669"/>
    <property type="project" value="InterPro"/>
</dbReference>
<dbReference type="SUPFAM" id="SSF53383">
    <property type="entry name" value="PLP-dependent transferases"/>
    <property type="match status" value="1"/>
</dbReference>
<dbReference type="GO" id="GO:0071268">
    <property type="term" value="P:homocysteine biosynthetic process"/>
    <property type="evidence" value="ECO:0007669"/>
    <property type="project" value="InterPro"/>
</dbReference>
<gene>
    <name evidence="3" type="primary">metZ</name>
    <name evidence="6" type="ORF">SAMN04244559_00689</name>
</gene>
<dbReference type="InterPro" id="IPR006234">
    <property type="entry name" value="O-succ-hSer_sulfhydrylase"/>
</dbReference>
<dbReference type="GO" id="GO:0016846">
    <property type="term" value="F:carbon-sulfur lyase activity"/>
    <property type="evidence" value="ECO:0007669"/>
    <property type="project" value="TreeGrafter"/>
</dbReference>
<evidence type="ECO:0000256" key="4">
    <source>
        <dbReference type="PIRSR" id="PIRSR001434-2"/>
    </source>
</evidence>
<keyword evidence="3" id="KW-0486">Methionine biosynthesis</keyword>
<evidence type="ECO:0000313" key="6">
    <source>
        <dbReference type="EMBL" id="SEH28348.1"/>
    </source>
</evidence>
<evidence type="ECO:0000256" key="1">
    <source>
        <dbReference type="ARBA" id="ARBA00001933"/>
    </source>
</evidence>